<evidence type="ECO:0000313" key="1">
    <source>
        <dbReference type="EMBL" id="GAV07405.1"/>
    </source>
</evidence>
<comment type="caution">
    <text evidence="1">The sequence shown here is derived from an EMBL/GenBank/DDBJ whole genome shotgun (WGS) entry which is preliminary data.</text>
</comment>
<dbReference type="Proteomes" id="UP000186922">
    <property type="component" value="Unassembled WGS sequence"/>
</dbReference>
<gene>
    <name evidence="1" type="primary">RvY_17242-1</name>
    <name evidence="1" type="synonym">RvY_17242.1</name>
    <name evidence="1" type="ORF">RvY_17242</name>
</gene>
<evidence type="ECO:0000313" key="2">
    <source>
        <dbReference type="Proteomes" id="UP000186922"/>
    </source>
</evidence>
<proteinExistence type="predicted"/>
<reference evidence="1 2" key="1">
    <citation type="journal article" date="2016" name="Nat. Commun.">
        <title>Extremotolerant tardigrade genome and improved radiotolerance of human cultured cells by tardigrade-unique protein.</title>
        <authorList>
            <person name="Hashimoto T."/>
            <person name="Horikawa D.D."/>
            <person name="Saito Y."/>
            <person name="Kuwahara H."/>
            <person name="Kozuka-Hata H."/>
            <person name="Shin-I T."/>
            <person name="Minakuchi Y."/>
            <person name="Ohishi K."/>
            <person name="Motoyama A."/>
            <person name="Aizu T."/>
            <person name="Enomoto A."/>
            <person name="Kondo K."/>
            <person name="Tanaka S."/>
            <person name="Hara Y."/>
            <person name="Koshikawa S."/>
            <person name="Sagara H."/>
            <person name="Miura T."/>
            <person name="Yokobori S."/>
            <person name="Miyagawa K."/>
            <person name="Suzuki Y."/>
            <person name="Kubo T."/>
            <person name="Oyama M."/>
            <person name="Kohara Y."/>
            <person name="Fujiyama A."/>
            <person name="Arakawa K."/>
            <person name="Katayama T."/>
            <person name="Toyoda A."/>
            <person name="Kunieda T."/>
        </authorList>
    </citation>
    <scope>NUCLEOTIDE SEQUENCE [LARGE SCALE GENOMIC DNA]</scope>
    <source>
        <strain evidence="1 2">YOKOZUNA-1</strain>
    </source>
</reference>
<accession>A0A1D1W1F6</accession>
<keyword evidence="2" id="KW-1185">Reference proteome</keyword>
<sequence length="77" mass="8596">MATNISVLKWYLENQAYIFKLFNGRGILRVHVEVAAVTKEIPSMPQGSLKDAIKEIVKQDTDDFIDTDTLVSPGSNN</sequence>
<organism evidence="1 2">
    <name type="scientific">Ramazzottius varieornatus</name>
    <name type="common">Water bear</name>
    <name type="synonym">Tardigrade</name>
    <dbReference type="NCBI Taxonomy" id="947166"/>
    <lineage>
        <taxon>Eukaryota</taxon>
        <taxon>Metazoa</taxon>
        <taxon>Ecdysozoa</taxon>
        <taxon>Tardigrada</taxon>
        <taxon>Eutardigrada</taxon>
        <taxon>Parachela</taxon>
        <taxon>Hypsibioidea</taxon>
        <taxon>Ramazzottiidae</taxon>
        <taxon>Ramazzottius</taxon>
    </lineage>
</organism>
<name>A0A1D1W1F6_RAMVA</name>
<protein>
    <submittedName>
        <fullName evidence="1">Uncharacterized protein</fullName>
    </submittedName>
</protein>
<dbReference type="AlphaFoldDB" id="A0A1D1W1F6"/>
<dbReference type="EMBL" id="BDGG01000015">
    <property type="protein sequence ID" value="GAV07405.1"/>
    <property type="molecule type" value="Genomic_DNA"/>
</dbReference>